<dbReference type="InterPro" id="IPR023795">
    <property type="entry name" value="Serpin_CS"/>
</dbReference>
<dbReference type="RefSeq" id="XP_027731941.1">
    <property type="nucleotide sequence ID" value="XM_027876140.1"/>
</dbReference>
<dbReference type="SMART" id="SM00093">
    <property type="entry name" value="SERPIN"/>
    <property type="match status" value="1"/>
</dbReference>
<evidence type="ECO:0000256" key="2">
    <source>
        <dbReference type="ARBA" id="ARBA00009500"/>
    </source>
</evidence>
<organism evidence="11 12">
    <name type="scientific">Vombatus ursinus</name>
    <name type="common">Common wombat</name>
    <dbReference type="NCBI Taxonomy" id="29139"/>
    <lineage>
        <taxon>Eukaryota</taxon>
        <taxon>Metazoa</taxon>
        <taxon>Chordata</taxon>
        <taxon>Craniata</taxon>
        <taxon>Vertebrata</taxon>
        <taxon>Euteleostomi</taxon>
        <taxon>Mammalia</taxon>
        <taxon>Metatheria</taxon>
        <taxon>Diprotodontia</taxon>
        <taxon>Vombatidae</taxon>
        <taxon>Vombatus</taxon>
    </lineage>
</organism>
<comment type="subcellular location">
    <subcellularLocation>
        <location evidence="1">Secreted</location>
    </subcellularLocation>
</comment>
<evidence type="ECO:0000256" key="8">
    <source>
        <dbReference type="RuleBase" id="RU000411"/>
    </source>
</evidence>
<keyword evidence="5 9" id="KW-0732">Signal</keyword>
<reference evidence="11" key="3">
    <citation type="submission" date="2025-09" db="UniProtKB">
        <authorList>
            <consortium name="Ensembl"/>
        </authorList>
    </citation>
    <scope>IDENTIFICATION</scope>
</reference>
<feature type="signal peptide" evidence="9">
    <location>
        <begin position="1"/>
        <end position="25"/>
    </location>
</feature>
<keyword evidence="4" id="KW-0646">Protease inhibitor</keyword>
<dbReference type="Pfam" id="PF00079">
    <property type="entry name" value="Serpin"/>
    <property type="match status" value="1"/>
</dbReference>
<evidence type="ECO:0000313" key="11">
    <source>
        <dbReference type="Ensembl" id="ENSVURP00010017579.1"/>
    </source>
</evidence>
<dbReference type="OMA" id="IPMMHLQ"/>
<keyword evidence="12" id="KW-1185">Reference proteome</keyword>
<dbReference type="FunFam" id="3.30.497.10:FF:000005">
    <property type="entry name" value="serpin I2 isoform X1"/>
    <property type="match status" value="1"/>
</dbReference>
<sequence>MTMTQIWFWRFLLTLCGPFFTRIHSSSLLTANNDRFALDLYQTIRSSNEENIIFSPLGARLVLGMVQMGAKGKAQHQIRKALRLPEDSTGEEFSALKSFLSAIPPKRQEFTFHLANALYLQEGFLVKEQYLHSNKAFFQSAVKLVDFQDAKSCAEAISTWVENKTDGKIKNMFSTEDFGPLTRLVLVNAIYFKGDWKQRFREEETQPMDFTIKDGSIIKVPMMRMQLRTKLGYFTHSQMNYQVVELPYEGNEFSLILLLPEEGIAIEEVEKIISVDQIQDWLSEMREEHVEISLPRFQIEQKLDFKEAFKALNITEIFSGGCDLSGIADSSDLHVSQITQKIAFVINEDGSEAAASTGGQVPIIMSLDFNQFVANRPFLFILKNNPTESILFMGRVTNPEAQKMRGRDMDSL</sequence>
<dbReference type="OrthoDB" id="671595at2759"/>
<evidence type="ECO:0000256" key="5">
    <source>
        <dbReference type="ARBA" id="ARBA00022729"/>
    </source>
</evidence>
<dbReference type="InterPro" id="IPR042178">
    <property type="entry name" value="Serpin_sf_1"/>
</dbReference>
<dbReference type="Gene3D" id="3.30.497.10">
    <property type="entry name" value="Antithrombin, subunit I, domain 2"/>
    <property type="match status" value="1"/>
</dbReference>
<gene>
    <name evidence="11" type="primary">SERPINI2</name>
</gene>
<dbReference type="InterPro" id="IPR023796">
    <property type="entry name" value="Serpin_dom"/>
</dbReference>
<accession>A0A4X2KZ25</accession>
<evidence type="ECO:0000313" key="12">
    <source>
        <dbReference type="Proteomes" id="UP000314987"/>
    </source>
</evidence>
<reference evidence="11" key="2">
    <citation type="submission" date="2025-08" db="UniProtKB">
        <authorList>
            <consortium name="Ensembl"/>
        </authorList>
    </citation>
    <scope>IDENTIFICATION</scope>
</reference>
<dbReference type="InterPro" id="IPR036186">
    <property type="entry name" value="Serpin_sf"/>
</dbReference>
<feature type="domain" description="Serpin" evidence="10">
    <location>
        <begin position="38"/>
        <end position="399"/>
    </location>
</feature>
<keyword evidence="3" id="KW-0964">Secreted</keyword>
<evidence type="ECO:0000256" key="3">
    <source>
        <dbReference type="ARBA" id="ARBA00022525"/>
    </source>
</evidence>
<dbReference type="PROSITE" id="PS00284">
    <property type="entry name" value="SERPIN"/>
    <property type="match status" value="1"/>
</dbReference>
<reference evidence="12" key="1">
    <citation type="submission" date="2018-12" db="EMBL/GenBank/DDBJ databases">
        <authorList>
            <person name="Yazar S."/>
        </authorList>
    </citation>
    <scope>NUCLEOTIDE SEQUENCE [LARGE SCALE GENOMIC DNA]</scope>
</reference>
<dbReference type="InterPro" id="IPR000215">
    <property type="entry name" value="Serpin_fam"/>
</dbReference>
<dbReference type="GO" id="GO:0004867">
    <property type="term" value="F:serine-type endopeptidase inhibitor activity"/>
    <property type="evidence" value="ECO:0007669"/>
    <property type="project" value="UniProtKB-KW"/>
</dbReference>
<keyword evidence="7" id="KW-0325">Glycoprotein</keyword>
<dbReference type="Proteomes" id="UP000314987">
    <property type="component" value="Unassembled WGS sequence"/>
</dbReference>
<dbReference type="InterPro" id="IPR042185">
    <property type="entry name" value="Serpin_sf_2"/>
</dbReference>
<evidence type="ECO:0000256" key="6">
    <source>
        <dbReference type="ARBA" id="ARBA00022900"/>
    </source>
</evidence>
<evidence type="ECO:0000256" key="9">
    <source>
        <dbReference type="SAM" id="SignalP"/>
    </source>
</evidence>
<proteinExistence type="inferred from homology"/>
<evidence type="ECO:0000259" key="10">
    <source>
        <dbReference type="SMART" id="SM00093"/>
    </source>
</evidence>
<dbReference type="GeneTree" id="ENSGT00940000161641"/>
<dbReference type="Gene3D" id="2.30.39.10">
    <property type="entry name" value="Alpha-1-antitrypsin, domain 1"/>
    <property type="match status" value="1"/>
</dbReference>
<dbReference type="Ensembl" id="ENSVURT00010019957.1">
    <property type="protein sequence ID" value="ENSVURP00010017579.1"/>
    <property type="gene ID" value="ENSVURG00010013412.1"/>
</dbReference>
<feature type="chain" id="PRO_5021359663" evidence="9">
    <location>
        <begin position="26"/>
        <end position="412"/>
    </location>
</feature>
<dbReference type="GeneID" id="114053220"/>
<name>A0A4X2KZ25_VOMUR</name>
<dbReference type="PANTHER" id="PTHR11461">
    <property type="entry name" value="SERINE PROTEASE INHIBITOR, SERPIN"/>
    <property type="match status" value="1"/>
</dbReference>
<evidence type="ECO:0000256" key="7">
    <source>
        <dbReference type="ARBA" id="ARBA00023180"/>
    </source>
</evidence>
<dbReference type="FunFam" id="2.10.310.10:FF:000001">
    <property type="entry name" value="Serpin family A member 1"/>
    <property type="match status" value="1"/>
</dbReference>
<dbReference type="SUPFAM" id="SSF56574">
    <property type="entry name" value="Serpins"/>
    <property type="match status" value="1"/>
</dbReference>
<protein>
    <submittedName>
        <fullName evidence="11">Serpin family I member 2</fullName>
    </submittedName>
</protein>
<evidence type="ECO:0000256" key="4">
    <source>
        <dbReference type="ARBA" id="ARBA00022690"/>
    </source>
</evidence>
<evidence type="ECO:0000256" key="1">
    <source>
        <dbReference type="ARBA" id="ARBA00004613"/>
    </source>
</evidence>
<dbReference type="CTD" id="5276"/>
<comment type="similarity">
    <text evidence="2 8">Belongs to the serpin family.</text>
</comment>
<dbReference type="AlphaFoldDB" id="A0A4X2KZ25"/>
<dbReference type="STRING" id="29139.ENSVURP00010017579"/>
<dbReference type="PANTHER" id="PTHR11461:SF51">
    <property type="entry name" value="SERPIN I2"/>
    <property type="match status" value="1"/>
</dbReference>
<dbReference type="GO" id="GO:0005615">
    <property type="term" value="C:extracellular space"/>
    <property type="evidence" value="ECO:0007669"/>
    <property type="project" value="InterPro"/>
</dbReference>
<keyword evidence="6" id="KW-0722">Serine protease inhibitor</keyword>